<name>D7FF42_HELP3</name>
<gene>
    <name evidence="1" type="ordered locus">HPB8_1242</name>
</gene>
<dbReference type="AlphaFoldDB" id="D7FF42"/>
<dbReference type="HOGENOM" id="CLU_3200683_0_0_7"/>
<dbReference type="KEGG" id="hpl:HPB8_1242"/>
<dbReference type="Proteomes" id="UP000007091">
    <property type="component" value="Chromosome"/>
</dbReference>
<proteinExistence type="predicted"/>
<evidence type="ECO:0000313" key="2">
    <source>
        <dbReference type="Proteomes" id="UP000007091"/>
    </source>
</evidence>
<evidence type="ECO:0000313" key="1">
    <source>
        <dbReference type="EMBL" id="CBI66799.1"/>
    </source>
</evidence>
<sequence length="45" mass="5265">MILILNYTHDKNNQPSGFLIIIKDLKKAIKIDRLKEAFLNKIRSP</sequence>
<protein>
    <submittedName>
        <fullName evidence="1">Uncharacterized protein</fullName>
    </submittedName>
</protein>
<dbReference type="EMBL" id="FN598874">
    <property type="protein sequence ID" value="CBI66799.1"/>
    <property type="molecule type" value="Genomic_DNA"/>
</dbReference>
<reference evidence="1 2" key="1">
    <citation type="journal article" date="2010" name="BMC Genomics">
        <title>Sequencing, annotation, and comparative genome analysis of the gerbil-adapted Helicobacter pylori strain B8.</title>
        <authorList>
            <person name="Farnbacher M."/>
            <person name="Jahns T."/>
            <person name="Willrodt D."/>
            <person name="Daniel R."/>
            <person name="Haas R."/>
            <person name="Goesmann A."/>
            <person name="Kurtz S."/>
            <person name="Rieder G."/>
        </authorList>
    </citation>
    <scope>NUCLEOTIDE SEQUENCE [LARGE SCALE GENOMIC DNA]</scope>
    <source>
        <strain evidence="1 2">B8</strain>
    </source>
</reference>
<organism evidence="1 2">
    <name type="scientific">Helicobacter pylori (strain B8)</name>
    <dbReference type="NCBI Taxonomy" id="693745"/>
    <lineage>
        <taxon>Bacteria</taxon>
        <taxon>Pseudomonadati</taxon>
        <taxon>Campylobacterota</taxon>
        <taxon>Epsilonproteobacteria</taxon>
        <taxon>Campylobacterales</taxon>
        <taxon>Helicobacteraceae</taxon>
        <taxon>Helicobacter</taxon>
    </lineage>
</organism>
<accession>D7FF42</accession>